<organism evidence="1 2">
    <name type="scientific">Conexibacter woesei (strain DSM 14684 / CCUG 47730 / CIP 108061 / JCM 11494 / NBRC 100937 / ID131577)</name>
    <dbReference type="NCBI Taxonomy" id="469383"/>
    <lineage>
        <taxon>Bacteria</taxon>
        <taxon>Bacillati</taxon>
        <taxon>Actinomycetota</taxon>
        <taxon>Thermoleophilia</taxon>
        <taxon>Solirubrobacterales</taxon>
        <taxon>Conexibacteraceae</taxon>
        <taxon>Conexibacter</taxon>
    </lineage>
</organism>
<sequence>MNADRWAEQRCQNVVIVDAHAVHPHRDHQRNIRPSVFAGLRVKPSQQRAGVIPGGAIGRPGRNCWSGLTPILRPAGPCSEGEGPFADMLHAAWSCGAIEGSVLCGSDVLPTERGEPVLQMLANVAHPRWLRTFVLDLEPEPKIVGPCAIDSSDDTRDTSCTALAFAVADGCSLKQQPTSVALELEVRSLGHPGQLRVRKDLKAQPSMKLVQVQLEPGCMELDIVARRQPRPELFSLGRWILLEPCVQQTAHSVERRVSNAVEKMPDWFLTSDGGIVAWTVRE</sequence>
<reference evidence="1 2" key="1">
    <citation type="journal article" date="2010" name="Stand. Genomic Sci.">
        <title>Complete genome sequence of Conexibacter woesei type strain (ID131577).</title>
        <authorList>
            <person name="Pukall R."/>
            <person name="Lapidus A."/>
            <person name="Glavina Del Rio T."/>
            <person name="Copeland A."/>
            <person name="Tice H."/>
            <person name="Cheng J.-F."/>
            <person name="Lucas S."/>
            <person name="Chen F."/>
            <person name="Nolan M."/>
            <person name="Bruce D."/>
            <person name="Goodwin L."/>
            <person name="Pitluck S."/>
            <person name="Mavromatis K."/>
            <person name="Ivanova N."/>
            <person name="Ovchinnikova G."/>
            <person name="Pati A."/>
            <person name="Chen A."/>
            <person name="Palaniappan K."/>
            <person name="Land M."/>
            <person name="Hauser L."/>
            <person name="Chang Y.-J."/>
            <person name="Jeffries C.D."/>
            <person name="Chain P."/>
            <person name="Meincke L."/>
            <person name="Sims D."/>
            <person name="Brettin T."/>
            <person name="Detter J.C."/>
            <person name="Rohde M."/>
            <person name="Goeker M."/>
            <person name="Bristow J."/>
            <person name="Eisen J.A."/>
            <person name="Markowitz V."/>
            <person name="Kyrpides N.C."/>
            <person name="Klenk H.-P."/>
            <person name="Hugenholtz P."/>
        </authorList>
    </citation>
    <scope>NUCLEOTIDE SEQUENCE [LARGE SCALE GENOMIC DNA]</scope>
    <source>
        <strain evidence="2">DSM 14684 / CIP 108061 / JCM 11494 / NBRC 100937 / ID131577</strain>
    </source>
</reference>
<dbReference type="Proteomes" id="UP000008229">
    <property type="component" value="Chromosome"/>
</dbReference>
<gene>
    <name evidence="1" type="ordered locus">Cwoe_2821</name>
</gene>
<dbReference type="EMBL" id="CP001854">
    <property type="protein sequence ID" value="ADB51240.1"/>
    <property type="molecule type" value="Genomic_DNA"/>
</dbReference>
<evidence type="ECO:0000313" key="1">
    <source>
        <dbReference type="EMBL" id="ADB51240.1"/>
    </source>
</evidence>
<dbReference type="AlphaFoldDB" id="D3FAS7"/>
<accession>D3FAS7</accession>
<name>D3FAS7_CONWI</name>
<proteinExistence type="predicted"/>
<keyword evidence="2" id="KW-1185">Reference proteome</keyword>
<dbReference type="HOGENOM" id="CLU_985941_0_0_11"/>
<dbReference type="KEGG" id="cwo:Cwoe_2821"/>
<reference evidence="2" key="2">
    <citation type="submission" date="2010-01" db="EMBL/GenBank/DDBJ databases">
        <title>The complete genome of Conexibacter woesei DSM 14684.</title>
        <authorList>
            <consortium name="US DOE Joint Genome Institute (JGI-PGF)"/>
            <person name="Lucas S."/>
            <person name="Copeland A."/>
            <person name="Lapidus A."/>
            <person name="Glavina del Rio T."/>
            <person name="Dalin E."/>
            <person name="Tice H."/>
            <person name="Bruce D."/>
            <person name="Goodwin L."/>
            <person name="Pitluck S."/>
            <person name="Kyrpides N."/>
            <person name="Mavromatis K."/>
            <person name="Ivanova N."/>
            <person name="Mikhailova N."/>
            <person name="Chertkov O."/>
            <person name="Brettin T."/>
            <person name="Detter J.C."/>
            <person name="Han C."/>
            <person name="Larimer F."/>
            <person name="Land M."/>
            <person name="Hauser L."/>
            <person name="Markowitz V."/>
            <person name="Cheng J.-F."/>
            <person name="Hugenholtz P."/>
            <person name="Woyke T."/>
            <person name="Wu D."/>
            <person name="Pukall R."/>
            <person name="Steenblock K."/>
            <person name="Schneider S."/>
            <person name="Klenk H.-P."/>
            <person name="Eisen J.A."/>
        </authorList>
    </citation>
    <scope>NUCLEOTIDE SEQUENCE [LARGE SCALE GENOMIC DNA]</scope>
    <source>
        <strain evidence="2">DSM 14684 / CIP 108061 / JCM 11494 / NBRC 100937 / ID131577</strain>
    </source>
</reference>
<evidence type="ECO:0000313" key="2">
    <source>
        <dbReference type="Proteomes" id="UP000008229"/>
    </source>
</evidence>
<protein>
    <submittedName>
        <fullName evidence="1">Uncharacterized protein</fullName>
    </submittedName>
</protein>